<dbReference type="InterPro" id="IPR015525">
    <property type="entry name" value="BRCA2"/>
</dbReference>
<evidence type="ECO:0000256" key="4">
    <source>
        <dbReference type="ARBA" id="ARBA00023172"/>
    </source>
</evidence>
<dbReference type="Proteomes" id="UP001152523">
    <property type="component" value="Unassembled WGS sequence"/>
</dbReference>
<keyword evidence="8" id="KW-1185">Reference proteome</keyword>
<dbReference type="PANTHER" id="PTHR11289">
    <property type="entry name" value="BREAST CANCER TYPE 2 SUSCEPTIBILITY PROTEIN BRCA2"/>
    <property type="match status" value="1"/>
</dbReference>
<dbReference type="EMBL" id="CAMAPF010000183">
    <property type="protein sequence ID" value="CAH9111728.1"/>
    <property type="molecule type" value="Genomic_DNA"/>
</dbReference>
<dbReference type="SMART" id="SM01341">
    <property type="entry name" value="Tower"/>
    <property type="match status" value="1"/>
</dbReference>
<keyword evidence="3" id="KW-0238">DNA-binding</keyword>
<evidence type="ECO:0000256" key="2">
    <source>
        <dbReference type="ARBA" id="ARBA00022763"/>
    </source>
</evidence>
<dbReference type="FunFam" id="2.40.50.140:FF:000262">
    <property type="entry name" value="Protein BREAST CANCER SUSCEPTIBILITY 2 homolog B"/>
    <property type="match status" value="1"/>
</dbReference>
<accession>A0AAV0E078</accession>
<evidence type="ECO:0000259" key="6">
    <source>
        <dbReference type="SMART" id="SM01341"/>
    </source>
</evidence>
<proteinExistence type="predicted"/>
<dbReference type="PANTHER" id="PTHR11289:SF0">
    <property type="entry name" value="BREAST CANCER TYPE 2 SUSCEPTIBILITY PROTEIN"/>
    <property type="match status" value="1"/>
</dbReference>
<dbReference type="InterPro" id="IPR012340">
    <property type="entry name" value="NA-bd_OB-fold"/>
</dbReference>
<keyword evidence="5" id="KW-0234">DNA repair</keyword>
<keyword evidence="4" id="KW-0233">DNA recombination</keyword>
<feature type="domain" description="Tower" evidence="6">
    <location>
        <begin position="774"/>
        <end position="815"/>
    </location>
</feature>
<evidence type="ECO:0000256" key="3">
    <source>
        <dbReference type="ARBA" id="ARBA00023125"/>
    </source>
</evidence>
<dbReference type="InterPro" id="IPR036315">
    <property type="entry name" value="BRCA2_hlx_sf"/>
</dbReference>
<dbReference type="InterPro" id="IPR015252">
    <property type="entry name" value="BRCA2_hlx"/>
</dbReference>
<dbReference type="SUPFAM" id="SSF50249">
    <property type="entry name" value="Nucleic acid-binding proteins"/>
    <property type="match status" value="3"/>
</dbReference>
<comment type="caution">
    <text evidence="7">The sequence shown here is derived from an EMBL/GenBank/DDBJ whole genome shotgun (WGS) entry which is preliminary data.</text>
</comment>
<evidence type="ECO:0000256" key="5">
    <source>
        <dbReference type="ARBA" id="ARBA00023204"/>
    </source>
</evidence>
<dbReference type="CDD" id="cd04493">
    <property type="entry name" value="BRCA2DBD_OB1"/>
    <property type="match status" value="1"/>
</dbReference>
<dbReference type="InterPro" id="IPR015205">
    <property type="entry name" value="Tower_dom"/>
</dbReference>
<evidence type="ECO:0000313" key="8">
    <source>
        <dbReference type="Proteomes" id="UP001152523"/>
    </source>
</evidence>
<gene>
    <name evidence="7" type="ORF">CEPIT_LOCUS19618</name>
</gene>
<dbReference type="Gene3D" id="2.40.50.140">
    <property type="entry name" value="Nucleic acid-binding proteins"/>
    <property type="match status" value="4"/>
</dbReference>
<protein>
    <recommendedName>
        <fullName evidence="6">Tower domain-containing protein</fullName>
    </recommendedName>
</protein>
<sequence length="1131" mass="126273">MLWSVTQKNEKNIAPRSACRASVNAHNPRFRNPRRRGEMPTWQIHSDGENTFRWKLSDQKPSSCVLAPLPPPDSQRLPSMSDILHRQEKAFTFREELGKSMEVKQTSLDKAASVVQDGRTAVFGECSGRDSGTGSLNFMPHTDSDNAINRYKHAFQNGAGKSVNTSLSLFQTGSGKAVTISPAGLVRARKLLNLNETERFQDFEQTNKQSNYYDEPYEWQCSSPLRKNTDGDIPDYLHSAPKPHPIKFQTAGGRSISVSSSALSRAKKLLGDPEDSCALEDKDSASPMFSFSDERKSNCNLSTIKRQSCTPSHQRSTHSVSYSGRFTSPLKSTLQKRQLTVKLDNIHPANNLIKHFDAVANDGANESHNAIHCCQNLLQQKSNMLPPSYNEKDIYSSHTSPQTSLRTSSIGVLTDISNTTAVGRPDGTQKITEKRRLGNCFVSPFRRPRLEKFTPPLNKNMPVIHNGMSNLAPKESTFKGRVSDWYPFEASRLYMEEYLGEPPRFQSKLVNVGDQVRRMSPETAESYLFHDEHGSTSLGADAFFLMLSHCGASHQYFSKMWVANHYKWIVWKLASYERCFPAKFSGKLLTVSNVLEELKYRYEREVHYGHRSAIKRVLEGDAPSSLMMVLCISSIGPVYDTKNRLQDRPISSTGITINSASKIELTDGWYSITAVLDGELSKKLAAKKLFLGQKLRIWGAGLCGWTGPVSPLEASKEPSLTLHINGTYRAHWADRLGFCKDIGVPLAFNSIKGAGGAVPITLVGVTKIYPVLYRERLSNGGYMVRNERMEAKAIEQYNQRRCNVAEGVAAEFQKENIDIIIGNDYESEEGAKLLKILETAAEPDILMAEMSVEQLNSFSCYQAKLEAKKQYHIQRSLDTALEAAGLTTTRDVTPFMRVRVVGLIRKSSRQKNSPREGLITIWNPTEKQQVELTEGQAYEVSGLMAQSSDSSALYLHAKGSTSKWKPLSPSGIQHFQPFFMPRRSISLSNLDEVPVSREIDIAALVIYVGELYTVAHQKKQWVFVTDGSRTALDTSLLAISFTLANTGNELCKLAGSVVCFLNLTKKDKDGTNHIWVAEGTENSTYHLNYDHPHCSHLNCSIALLQDWVKKSSSRIEKLKGKVLSIISKSVG</sequence>
<evidence type="ECO:0000256" key="1">
    <source>
        <dbReference type="ARBA" id="ARBA00022737"/>
    </source>
</evidence>
<dbReference type="Pfam" id="PF00634">
    <property type="entry name" value="BRCA2"/>
    <property type="match status" value="2"/>
</dbReference>
<evidence type="ECO:0000313" key="7">
    <source>
        <dbReference type="EMBL" id="CAH9111728.1"/>
    </source>
</evidence>
<reference evidence="7" key="1">
    <citation type="submission" date="2022-07" db="EMBL/GenBank/DDBJ databases">
        <authorList>
            <person name="Macas J."/>
            <person name="Novak P."/>
            <person name="Neumann P."/>
        </authorList>
    </citation>
    <scope>NUCLEOTIDE SEQUENCE</scope>
</reference>
<dbReference type="InterPro" id="IPR015187">
    <property type="entry name" value="BRCA2_OB_1"/>
</dbReference>
<dbReference type="PROSITE" id="PS50138">
    <property type="entry name" value="BRCA2_REPEAT"/>
    <property type="match status" value="2"/>
</dbReference>
<dbReference type="SUPFAM" id="SSF81878">
    <property type="entry name" value="BRCA2 tower domain"/>
    <property type="match status" value="1"/>
</dbReference>
<dbReference type="GO" id="GO:0000724">
    <property type="term" value="P:double-strand break repair via homologous recombination"/>
    <property type="evidence" value="ECO:0007669"/>
    <property type="project" value="InterPro"/>
</dbReference>
<dbReference type="SUPFAM" id="SSF81872">
    <property type="entry name" value="BRCA2 helical domain"/>
    <property type="match status" value="1"/>
</dbReference>
<dbReference type="GO" id="GO:0003677">
    <property type="term" value="F:DNA binding"/>
    <property type="evidence" value="ECO:0007669"/>
    <property type="project" value="UniProtKB-KW"/>
</dbReference>
<dbReference type="Pfam" id="PF09103">
    <property type="entry name" value="BRCA-2_OB1"/>
    <property type="match status" value="1"/>
</dbReference>
<name>A0AAV0E078_9ASTE</name>
<dbReference type="AlphaFoldDB" id="A0AAV0E078"/>
<organism evidence="7 8">
    <name type="scientific">Cuscuta epithymum</name>
    <dbReference type="NCBI Taxonomy" id="186058"/>
    <lineage>
        <taxon>Eukaryota</taxon>
        <taxon>Viridiplantae</taxon>
        <taxon>Streptophyta</taxon>
        <taxon>Embryophyta</taxon>
        <taxon>Tracheophyta</taxon>
        <taxon>Spermatophyta</taxon>
        <taxon>Magnoliopsida</taxon>
        <taxon>eudicotyledons</taxon>
        <taxon>Gunneridae</taxon>
        <taxon>Pentapetalae</taxon>
        <taxon>asterids</taxon>
        <taxon>lamiids</taxon>
        <taxon>Solanales</taxon>
        <taxon>Convolvulaceae</taxon>
        <taxon>Cuscuteae</taxon>
        <taxon>Cuscuta</taxon>
        <taxon>Cuscuta subgen. Cuscuta</taxon>
    </lineage>
</organism>
<dbReference type="GO" id="GO:0006355">
    <property type="term" value="P:regulation of DNA-templated transcription"/>
    <property type="evidence" value="ECO:0007669"/>
    <property type="project" value="TreeGrafter"/>
</dbReference>
<dbReference type="InterPro" id="IPR002093">
    <property type="entry name" value="BRCA2_repeat"/>
</dbReference>
<keyword evidence="1" id="KW-0677">Repeat</keyword>
<keyword evidence="2" id="KW-0227">DNA damage</keyword>
<dbReference type="Pfam" id="PF09169">
    <property type="entry name" value="BRCA-2_helical"/>
    <property type="match status" value="1"/>
</dbReference>